<feature type="compositionally biased region" description="Low complexity" evidence="1">
    <location>
        <begin position="28"/>
        <end position="39"/>
    </location>
</feature>
<evidence type="ECO:0000313" key="3">
    <source>
        <dbReference type="EMBL" id="MCS0634912.1"/>
    </source>
</evidence>
<sequence length="76" mass="7199">MNVRTVATACAVAAGTLLAATATATAAAAPRDTGAATDPGARPGGGVAVIQKDRLTPSTVVAYVFRTGAGRAGSAG</sequence>
<gene>
    <name evidence="3" type="ORF">NX801_04395</name>
</gene>
<feature type="region of interest" description="Disordered" evidence="1">
    <location>
        <begin position="28"/>
        <end position="47"/>
    </location>
</feature>
<keyword evidence="2" id="KW-0732">Signal</keyword>
<protein>
    <submittedName>
        <fullName evidence="3">Uncharacterized protein</fullName>
    </submittedName>
</protein>
<dbReference type="RefSeq" id="WP_258785565.1">
    <property type="nucleotide sequence ID" value="NZ_JANUGQ010000002.1"/>
</dbReference>
<accession>A0ABT2CBW9</accession>
<evidence type="ECO:0000313" key="4">
    <source>
        <dbReference type="Proteomes" id="UP001431313"/>
    </source>
</evidence>
<proteinExistence type="predicted"/>
<evidence type="ECO:0000256" key="1">
    <source>
        <dbReference type="SAM" id="MobiDB-lite"/>
    </source>
</evidence>
<name>A0ABT2CBW9_9ACTN</name>
<dbReference type="EMBL" id="JANUGQ010000002">
    <property type="protein sequence ID" value="MCS0634912.1"/>
    <property type="molecule type" value="Genomic_DNA"/>
</dbReference>
<feature type="chain" id="PRO_5047529656" evidence="2">
    <location>
        <begin position="29"/>
        <end position="76"/>
    </location>
</feature>
<reference evidence="3" key="1">
    <citation type="submission" date="2022-08" db="EMBL/GenBank/DDBJ databases">
        <authorList>
            <person name="Somphong A."/>
            <person name="Phongsopitanun W."/>
        </authorList>
    </citation>
    <scope>NUCLEOTIDE SEQUENCE</scope>
    <source>
        <strain evidence="3">LP05-1</strain>
    </source>
</reference>
<keyword evidence="4" id="KW-1185">Reference proteome</keyword>
<feature type="signal peptide" evidence="2">
    <location>
        <begin position="1"/>
        <end position="28"/>
    </location>
</feature>
<organism evidence="3 4">
    <name type="scientific">Streptomyces pyxinae</name>
    <dbReference type="NCBI Taxonomy" id="2970734"/>
    <lineage>
        <taxon>Bacteria</taxon>
        <taxon>Bacillati</taxon>
        <taxon>Actinomycetota</taxon>
        <taxon>Actinomycetes</taxon>
        <taxon>Kitasatosporales</taxon>
        <taxon>Streptomycetaceae</taxon>
        <taxon>Streptomyces</taxon>
    </lineage>
</organism>
<comment type="caution">
    <text evidence="3">The sequence shown here is derived from an EMBL/GenBank/DDBJ whole genome shotgun (WGS) entry which is preliminary data.</text>
</comment>
<evidence type="ECO:0000256" key="2">
    <source>
        <dbReference type="SAM" id="SignalP"/>
    </source>
</evidence>
<dbReference type="Proteomes" id="UP001431313">
    <property type="component" value="Unassembled WGS sequence"/>
</dbReference>